<dbReference type="AlphaFoldDB" id="A0A9P0LBI7"/>
<evidence type="ECO:0000313" key="2">
    <source>
        <dbReference type="Proteomes" id="UP001152888"/>
    </source>
</evidence>
<reference evidence="1" key="1">
    <citation type="submission" date="2022-03" db="EMBL/GenBank/DDBJ databases">
        <authorList>
            <person name="Sayadi A."/>
        </authorList>
    </citation>
    <scope>NUCLEOTIDE SEQUENCE</scope>
</reference>
<dbReference type="OrthoDB" id="6146839at2759"/>
<evidence type="ECO:0008006" key="3">
    <source>
        <dbReference type="Google" id="ProtNLM"/>
    </source>
</evidence>
<gene>
    <name evidence="1" type="ORF">ACAOBT_LOCUS22356</name>
</gene>
<proteinExistence type="predicted"/>
<accession>A0A9P0LBI7</accession>
<keyword evidence="2" id="KW-1185">Reference proteome</keyword>
<dbReference type="EMBL" id="CAKOFQ010007212">
    <property type="protein sequence ID" value="CAH1995029.1"/>
    <property type="molecule type" value="Genomic_DNA"/>
</dbReference>
<sequence length="62" mass="7117">MLTRLTERHFPSIIPPTTKAKPTNRCVLCAERKKRKESRYWCPESRTGLCPAPCSGIYHTKA</sequence>
<name>A0A9P0LBI7_ACAOB</name>
<organism evidence="1 2">
    <name type="scientific">Acanthoscelides obtectus</name>
    <name type="common">Bean weevil</name>
    <name type="synonym">Bruchus obtectus</name>
    <dbReference type="NCBI Taxonomy" id="200917"/>
    <lineage>
        <taxon>Eukaryota</taxon>
        <taxon>Metazoa</taxon>
        <taxon>Ecdysozoa</taxon>
        <taxon>Arthropoda</taxon>
        <taxon>Hexapoda</taxon>
        <taxon>Insecta</taxon>
        <taxon>Pterygota</taxon>
        <taxon>Neoptera</taxon>
        <taxon>Endopterygota</taxon>
        <taxon>Coleoptera</taxon>
        <taxon>Polyphaga</taxon>
        <taxon>Cucujiformia</taxon>
        <taxon>Chrysomeloidea</taxon>
        <taxon>Chrysomelidae</taxon>
        <taxon>Bruchinae</taxon>
        <taxon>Bruchini</taxon>
        <taxon>Acanthoscelides</taxon>
    </lineage>
</organism>
<evidence type="ECO:0000313" key="1">
    <source>
        <dbReference type="EMBL" id="CAH1995029.1"/>
    </source>
</evidence>
<comment type="caution">
    <text evidence="1">The sequence shown here is derived from an EMBL/GenBank/DDBJ whole genome shotgun (WGS) entry which is preliminary data.</text>
</comment>
<protein>
    <recommendedName>
        <fullName evidence="3">PiggyBac transposable element-derived protein 4 C-terminal zinc-ribbon domain-containing protein</fullName>
    </recommendedName>
</protein>
<dbReference type="Proteomes" id="UP001152888">
    <property type="component" value="Unassembled WGS sequence"/>
</dbReference>